<protein>
    <submittedName>
        <fullName evidence="1">Uncharacterized protein</fullName>
    </submittedName>
</protein>
<dbReference type="Proteomes" id="UP000198704">
    <property type="component" value="Unassembled WGS sequence"/>
</dbReference>
<keyword evidence="2" id="KW-1185">Reference proteome</keyword>
<organism evidence="1 2">
    <name type="scientific">Methylobacterium phyllostachyos</name>
    <dbReference type="NCBI Taxonomy" id="582672"/>
    <lineage>
        <taxon>Bacteria</taxon>
        <taxon>Pseudomonadati</taxon>
        <taxon>Pseudomonadota</taxon>
        <taxon>Alphaproteobacteria</taxon>
        <taxon>Hyphomicrobiales</taxon>
        <taxon>Methylobacteriaceae</taxon>
        <taxon>Methylobacterium</taxon>
    </lineage>
</organism>
<name>A0A1G9V8X3_9HYPH</name>
<gene>
    <name evidence="1" type="ORF">SAMN05216360_103110</name>
</gene>
<accession>A0A1G9V8X3</accession>
<proteinExistence type="predicted"/>
<sequence length="74" mass="8470">MVDEWDVIHAAILRLRARAGDARETAADVEEWQADVRHRVEVILGDAGHPSQDRLDDAREVRFEMTRPMFGASR</sequence>
<dbReference type="STRING" id="582672.SAMN05216360_103110"/>
<dbReference type="AlphaFoldDB" id="A0A1G9V8X3"/>
<reference evidence="2" key="1">
    <citation type="submission" date="2016-10" db="EMBL/GenBank/DDBJ databases">
        <authorList>
            <person name="Varghese N."/>
            <person name="Submissions S."/>
        </authorList>
    </citation>
    <scope>NUCLEOTIDE SEQUENCE [LARGE SCALE GENOMIC DNA]</scope>
    <source>
        <strain evidence="2">BL47</strain>
    </source>
</reference>
<dbReference type="RefSeq" id="WP_091714089.1">
    <property type="nucleotide sequence ID" value="NZ_FNHS01000003.1"/>
</dbReference>
<evidence type="ECO:0000313" key="1">
    <source>
        <dbReference type="EMBL" id="SDM68658.1"/>
    </source>
</evidence>
<evidence type="ECO:0000313" key="2">
    <source>
        <dbReference type="Proteomes" id="UP000198704"/>
    </source>
</evidence>
<dbReference type="EMBL" id="FNHS01000003">
    <property type="protein sequence ID" value="SDM68658.1"/>
    <property type="molecule type" value="Genomic_DNA"/>
</dbReference>